<proteinExistence type="predicted"/>
<organism evidence="1 2">
    <name type="scientific">Brumimicrobium glaciale</name>
    <dbReference type="NCBI Taxonomy" id="200475"/>
    <lineage>
        <taxon>Bacteria</taxon>
        <taxon>Pseudomonadati</taxon>
        <taxon>Bacteroidota</taxon>
        <taxon>Flavobacteriia</taxon>
        <taxon>Flavobacteriales</taxon>
        <taxon>Crocinitomicaceae</taxon>
        <taxon>Brumimicrobium</taxon>
    </lineage>
</organism>
<gene>
    <name evidence="1" type="ORF">ERX46_10520</name>
</gene>
<dbReference type="OrthoDB" id="1467871at2"/>
<evidence type="ECO:0000313" key="1">
    <source>
        <dbReference type="EMBL" id="RYM33366.1"/>
    </source>
</evidence>
<keyword evidence="2" id="KW-1185">Reference proteome</keyword>
<dbReference type="AlphaFoldDB" id="A0A4V1WFJ0"/>
<accession>A0A4V1WFJ0</accession>
<dbReference type="EMBL" id="SETE01000004">
    <property type="protein sequence ID" value="RYM33366.1"/>
    <property type="molecule type" value="Genomic_DNA"/>
</dbReference>
<evidence type="ECO:0000313" key="2">
    <source>
        <dbReference type="Proteomes" id="UP000293952"/>
    </source>
</evidence>
<reference evidence="1 2" key="1">
    <citation type="submission" date="2019-02" db="EMBL/GenBank/DDBJ databases">
        <title>Genome sequence of the sea-ice species Brumimicrobium glaciale.</title>
        <authorList>
            <person name="Bowman J.P."/>
        </authorList>
    </citation>
    <scope>NUCLEOTIDE SEQUENCE [LARGE SCALE GENOMIC DNA]</scope>
    <source>
        <strain evidence="1 2">IC156</strain>
    </source>
</reference>
<dbReference type="Proteomes" id="UP000293952">
    <property type="component" value="Unassembled WGS sequence"/>
</dbReference>
<dbReference type="PROSITE" id="PS51257">
    <property type="entry name" value="PROKAR_LIPOPROTEIN"/>
    <property type="match status" value="1"/>
</dbReference>
<protein>
    <recommendedName>
        <fullName evidence="3">Lipoprotein</fullName>
    </recommendedName>
</protein>
<comment type="caution">
    <text evidence="1">The sequence shown here is derived from an EMBL/GenBank/DDBJ whole genome shotgun (WGS) entry which is preliminary data.</text>
</comment>
<name>A0A4V1WFJ0_9FLAO</name>
<sequence>MNKIILIILTALLWSSCSDNTEYVILNSEEILPQAQGNYDYSDDSLDLIDDELTPTQETLLQLFPDLNFDEENILKEREMLFMPNRLGFLNKDETYFMKDSIPYHFIEWEFGDSLKTVNAFYNWLDCFGPKCSSIRIDEEINGSKESFIIWVSDSKISYLASSKNLNRRTWQDVFLSDQKKKLNFIIHQSPRGKMNWVVK</sequence>
<evidence type="ECO:0008006" key="3">
    <source>
        <dbReference type="Google" id="ProtNLM"/>
    </source>
</evidence>
<dbReference type="RefSeq" id="WP_130093826.1">
    <property type="nucleotide sequence ID" value="NZ_SETE01000004.1"/>
</dbReference>